<sequence length="162" mass="18165">MKKTLTIFTVLSVMLFMGCGDGEKKKDDPYAKPAPTEQTKAVSSVPASQRVDLTNKGIGPIKNVELGETIDMEMAAKGEEVYNMNCTACHKVDKKFIGPAPKGILERRTPEWVMNMILNPEEMTKDDPLAHDLLLEFNGSPMANQHMTEEQARQMVEYFRTL</sequence>
<evidence type="ECO:0000256" key="3">
    <source>
        <dbReference type="ARBA" id="ARBA00023004"/>
    </source>
</evidence>
<evidence type="ECO:0000313" key="7">
    <source>
        <dbReference type="Proteomes" id="UP000681315"/>
    </source>
</evidence>
<dbReference type="InterPro" id="IPR009056">
    <property type="entry name" value="Cyt_c-like_dom"/>
</dbReference>
<protein>
    <submittedName>
        <fullName evidence="6">Cytochrome c</fullName>
    </submittedName>
</protein>
<gene>
    <name evidence="6" type="ORF">J4051_11050</name>
</gene>
<dbReference type="EMBL" id="JAGEVG010000012">
    <property type="protein sequence ID" value="MBO3098807.1"/>
    <property type="molecule type" value="Genomic_DNA"/>
</dbReference>
<dbReference type="InterPro" id="IPR036909">
    <property type="entry name" value="Cyt_c-like_dom_sf"/>
</dbReference>
<accession>A0ABS3SSW1</accession>
<dbReference type="PROSITE" id="PS51257">
    <property type="entry name" value="PROKAR_LIPOPROTEIN"/>
    <property type="match status" value="1"/>
</dbReference>
<comment type="caution">
    <text evidence="6">The sequence shown here is derived from an EMBL/GenBank/DDBJ whole genome shotgun (WGS) entry which is preliminary data.</text>
</comment>
<dbReference type="Pfam" id="PF00034">
    <property type="entry name" value="Cytochrom_C"/>
    <property type="match status" value="1"/>
</dbReference>
<keyword evidence="7" id="KW-1185">Reference proteome</keyword>
<dbReference type="RefSeq" id="WP_208233937.1">
    <property type="nucleotide sequence ID" value="NZ_JAGEVG010000012.1"/>
</dbReference>
<keyword evidence="2 4" id="KW-0479">Metal-binding</keyword>
<dbReference type="SUPFAM" id="SSF46626">
    <property type="entry name" value="Cytochrome c"/>
    <property type="match status" value="1"/>
</dbReference>
<proteinExistence type="predicted"/>
<organism evidence="6 7">
    <name type="scientific">Gelidibacter pelagius</name>
    <dbReference type="NCBI Taxonomy" id="2819985"/>
    <lineage>
        <taxon>Bacteria</taxon>
        <taxon>Pseudomonadati</taxon>
        <taxon>Bacteroidota</taxon>
        <taxon>Flavobacteriia</taxon>
        <taxon>Flavobacteriales</taxon>
        <taxon>Flavobacteriaceae</taxon>
        <taxon>Gelidibacter</taxon>
    </lineage>
</organism>
<dbReference type="Proteomes" id="UP000681315">
    <property type="component" value="Unassembled WGS sequence"/>
</dbReference>
<evidence type="ECO:0000313" key="6">
    <source>
        <dbReference type="EMBL" id="MBO3098807.1"/>
    </source>
</evidence>
<feature type="domain" description="Cytochrome c" evidence="5">
    <location>
        <begin position="73"/>
        <end position="162"/>
    </location>
</feature>
<evidence type="ECO:0000256" key="4">
    <source>
        <dbReference type="PROSITE-ProRule" id="PRU00433"/>
    </source>
</evidence>
<dbReference type="PROSITE" id="PS51007">
    <property type="entry name" value="CYTC"/>
    <property type="match status" value="1"/>
</dbReference>
<keyword evidence="3 4" id="KW-0408">Iron</keyword>
<evidence type="ECO:0000256" key="2">
    <source>
        <dbReference type="ARBA" id="ARBA00022723"/>
    </source>
</evidence>
<name>A0ABS3SSW1_9FLAO</name>
<dbReference type="Gene3D" id="1.10.760.10">
    <property type="entry name" value="Cytochrome c-like domain"/>
    <property type="match status" value="1"/>
</dbReference>
<reference evidence="6 7" key="1">
    <citation type="submission" date="2021-03" db="EMBL/GenBank/DDBJ databases">
        <title>Gelidibacter sp. nov., isolated from costal sediment.</title>
        <authorList>
            <person name="Lun K.-Y."/>
        </authorList>
    </citation>
    <scope>NUCLEOTIDE SEQUENCE [LARGE SCALE GENOMIC DNA]</scope>
    <source>
        <strain evidence="6 7">DF109</strain>
    </source>
</reference>
<evidence type="ECO:0000256" key="1">
    <source>
        <dbReference type="ARBA" id="ARBA00022617"/>
    </source>
</evidence>
<keyword evidence="1 4" id="KW-0349">Heme</keyword>
<evidence type="ECO:0000259" key="5">
    <source>
        <dbReference type="PROSITE" id="PS51007"/>
    </source>
</evidence>